<feature type="compositionally biased region" description="Basic and acidic residues" evidence="1">
    <location>
        <begin position="427"/>
        <end position="440"/>
    </location>
</feature>
<feature type="compositionally biased region" description="Polar residues" evidence="1">
    <location>
        <begin position="90"/>
        <end position="102"/>
    </location>
</feature>
<dbReference type="OrthoDB" id="3269282at2759"/>
<feature type="compositionally biased region" description="Low complexity" evidence="1">
    <location>
        <begin position="192"/>
        <end position="203"/>
    </location>
</feature>
<sequence>MHQQTSTILLSSSPVEPDSNSRVVRFDSECVLIPEPSKRPKLSKTYSLPLWKKRPSDSEAEAASSSSRVSLSPEETHVVIKVPIPRFISRSPSRGRGTSASPPTHKPLSPCLVNRIPSSLPSPSIPRAMRRTSLPISKPKDDALTVPLRACCADCVPITEECLKEGAQWQEKFSRGARRRRSASLDNSDRFGSCSGPSSASGSTCNTVGFAAVVANDAHGADIGHISNPRFRTSGFAITVDEVDKRRKSQEHTEEELSQFRSPSSSPRTSPAFHSPTGPYSPPSYPVPRRAPEREGSASSTSSSVSELSFNDLPPRRPKSSPIQEEDEDQLFPLPSPRRSPNNSPSPSKSSTPSPSPNASTSCLPAAAASKDSLSQGSSTSDDVLAKSLSRKMPSPGNGYLSPSSLPPAALNRPSNLSITAPVHTRAATDPETLGREPSRKPQLLPLTISTSPQARPPRPLPSPPPVLGNSSNLSTSPIASKLRPLPVPSSPRSPTTPTHPVSSSPKSLLTSRSPSSPSIPTKRRPSFKLPAIKDAIKGASADVLRGVSSMGGGGVVGSV</sequence>
<gene>
    <name evidence="2" type="ORF">LshimejAT787_0310520</name>
</gene>
<comment type="caution">
    <text evidence="2">The sequence shown here is derived from an EMBL/GenBank/DDBJ whole genome shotgun (WGS) entry which is preliminary data.</text>
</comment>
<feature type="region of interest" description="Disordered" evidence="1">
    <location>
        <begin position="170"/>
        <end position="203"/>
    </location>
</feature>
<dbReference type="Proteomes" id="UP001063166">
    <property type="component" value="Unassembled WGS sequence"/>
</dbReference>
<evidence type="ECO:0000256" key="1">
    <source>
        <dbReference type="SAM" id="MobiDB-lite"/>
    </source>
</evidence>
<dbReference type="AlphaFoldDB" id="A0A9P3PIF0"/>
<feature type="compositionally biased region" description="Low complexity" evidence="1">
    <location>
        <begin position="297"/>
        <end position="309"/>
    </location>
</feature>
<name>A0A9P3PIF0_LYOSH</name>
<feature type="compositionally biased region" description="Low complexity" evidence="1">
    <location>
        <begin position="493"/>
        <end position="521"/>
    </location>
</feature>
<feature type="region of interest" description="Disordered" evidence="1">
    <location>
        <begin position="89"/>
        <end position="112"/>
    </location>
</feature>
<proteinExistence type="predicted"/>
<organism evidence="2 3">
    <name type="scientific">Lyophyllum shimeji</name>
    <name type="common">Hon-shimeji</name>
    <name type="synonym">Tricholoma shimeji</name>
    <dbReference type="NCBI Taxonomy" id="47721"/>
    <lineage>
        <taxon>Eukaryota</taxon>
        <taxon>Fungi</taxon>
        <taxon>Dikarya</taxon>
        <taxon>Basidiomycota</taxon>
        <taxon>Agaricomycotina</taxon>
        <taxon>Agaricomycetes</taxon>
        <taxon>Agaricomycetidae</taxon>
        <taxon>Agaricales</taxon>
        <taxon>Tricholomatineae</taxon>
        <taxon>Lyophyllaceae</taxon>
        <taxon>Lyophyllum</taxon>
    </lineage>
</organism>
<feature type="region of interest" description="Disordered" evidence="1">
    <location>
        <begin position="39"/>
        <end position="74"/>
    </location>
</feature>
<feature type="compositionally biased region" description="Low complexity" evidence="1">
    <location>
        <begin position="261"/>
        <end position="278"/>
    </location>
</feature>
<feature type="compositionally biased region" description="Polar residues" evidence="1">
    <location>
        <begin position="372"/>
        <end position="382"/>
    </location>
</feature>
<evidence type="ECO:0000313" key="2">
    <source>
        <dbReference type="EMBL" id="GLB36765.1"/>
    </source>
</evidence>
<accession>A0A9P3PIF0</accession>
<feature type="compositionally biased region" description="Pro residues" evidence="1">
    <location>
        <begin position="455"/>
        <end position="467"/>
    </location>
</feature>
<reference evidence="2" key="1">
    <citation type="submission" date="2022-07" db="EMBL/GenBank/DDBJ databases">
        <title>The genome of Lyophyllum shimeji provides insight into the initial evolution of ectomycorrhizal fungal genome.</title>
        <authorList>
            <person name="Kobayashi Y."/>
            <person name="Shibata T."/>
            <person name="Hirakawa H."/>
            <person name="Shigenobu S."/>
            <person name="Nishiyama T."/>
            <person name="Yamada A."/>
            <person name="Hasebe M."/>
            <person name="Kawaguchi M."/>
        </authorList>
    </citation>
    <scope>NUCLEOTIDE SEQUENCE</scope>
    <source>
        <strain evidence="2">AT787</strain>
    </source>
</reference>
<feature type="compositionally biased region" description="Low complexity" evidence="1">
    <location>
        <begin position="61"/>
        <end position="73"/>
    </location>
</feature>
<feature type="region of interest" description="Disordered" evidence="1">
    <location>
        <begin position="1"/>
        <end position="21"/>
    </location>
</feature>
<evidence type="ECO:0000313" key="3">
    <source>
        <dbReference type="Proteomes" id="UP001063166"/>
    </source>
</evidence>
<feature type="region of interest" description="Disordered" evidence="1">
    <location>
        <begin position="244"/>
        <end position="531"/>
    </location>
</feature>
<feature type="compositionally biased region" description="Low complexity" evidence="1">
    <location>
        <begin position="468"/>
        <end position="485"/>
    </location>
</feature>
<protein>
    <submittedName>
        <fullName evidence="2">Uncharacterized protein</fullName>
    </submittedName>
</protein>
<feature type="compositionally biased region" description="Low complexity" evidence="1">
    <location>
        <begin position="337"/>
        <end position="362"/>
    </location>
</feature>
<keyword evidence="3" id="KW-1185">Reference proteome</keyword>
<dbReference type="EMBL" id="BRPK01000003">
    <property type="protein sequence ID" value="GLB36765.1"/>
    <property type="molecule type" value="Genomic_DNA"/>
</dbReference>